<feature type="region of interest" description="Disordered" evidence="1">
    <location>
        <begin position="87"/>
        <end position="121"/>
    </location>
</feature>
<organism evidence="2 3">
    <name type="scientific">Caerostris darwini</name>
    <dbReference type="NCBI Taxonomy" id="1538125"/>
    <lineage>
        <taxon>Eukaryota</taxon>
        <taxon>Metazoa</taxon>
        <taxon>Ecdysozoa</taxon>
        <taxon>Arthropoda</taxon>
        <taxon>Chelicerata</taxon>
        <taxon>Arachnida</taxon>
        <taxon>Araneae</taxon>
        <taxon>Araneomorphae</taxon>
        <taxon>Entelegynae</taxon>
        <taxon>Araneoidea</taxon>
        <taxon>Araneidae</taxon>
        <taxon>Caerostris</taxon>
    </lineage>
</organism>
<evidence type="ECO:0000256" key="1">
    <source>
        <dbReference type="SAM" id="MobiDB-lite"/>
    </source>
</evidence>
<keyword evidence="3" id="KW-1185">Reference proteome</keyword>
<dbReference type="AlphaFoldDB" id="A0AAV4NIC0"/>
<protein>
    <submittedName>
        <fullName evidence="2">Uncharacterized protein</fullName>
    </submittedName>
</protein>
<dbReference type="EMBL" id="BPLQ01001691">
    <property type="protein sequence ID" value="GIX84045.1"/>
    <property type="molecule type" value="Genomic_DNA"/>
</dbReference>
<reference evidence="2 3" key="1">
    <citation type="submission" date="2021-06" db="EMBL/GenBank/DDBJ databases">
        <title>Caerostris darwini draft genome.</title>
        <authorList>
            <person name="Kono N."/>
            <person name="Arakawa K."/>
        </authorList>
    </citation>
    <scope>NUCLEOTIDE SEQUENCE [LARGE SCALE GENOMIC DNA]</scope>
</reference>
<proteinExistence type="predicted"/>
<evidence type="ECO:0000313" key="2">
    <source>
        <dbReference type="EMBL" id="GIX84045.1"/>
    </source>
</evidence>
<feature type="compositionally biased region" description="Polar residues" evidence="1">
    <location>
        <begin position="94"/>
        <end position="121"/>
    </location>
</feature>
<evidence type="ECO:0000313" key="3">
    <source>
        <dbReference type="Proteomes" id="UP001054837"/>
    </source>
</evidence>
<accession>A0AAV4NIC0</accession>
<gene>
    <name evidence="2" type="ORF">CDAR_270481</name>
</gene>
<comment type="caution">
    <text evidence="2">The sequence shown here is derived from an EMBL/GenBank/DDBJ whole genome shotgun (WGS) entry which is preliminary data.</text>
</comment>
<feature type="region of interest" description="Disordered" evidence="1">
    <location>
        <begin position="1"/>
        <end position="63"/>
    </location>
</feature>
<feature type="compositionally biased region" description="Polar residues" evidence="1">
    <location>
        <begin position="44"/>
        <end position="55"/>
    </location>
</feature>
<name>A0AAV4NIC0_9ARAC</name>
<dbReference type="Proteomes" id="UP001054837">
    <property type="component" value="Unassembled WGS sequence"/>
</dbReference>
<sequence length="121" mass="13400">MHYGGGSQDVVVEPDDDEKNYKCDSIMPPTPYVKEECMDDEPSSQEPSTQETTAVPNDEPSQEIPEYDEIEIDLSAPLVIVEDDLLVENEESVNTEQATPSTSAQNHEDTIPSTSAQKQKK</sequence>